<dbReference type="AlphaFoldDB" id="A0A1G8SKB4"/>
<evidence type="ECO:0000259" key="1">
    <source>
        <dbReference type="Pfam" id="PF13577"/>
    </source>
</evidence>
<dbReference type="Pfam" id="PF13577">
    <property type="entry name" value="SnoaL_4"/>
    <property type="match status" value="1"/>
</dbReference>
<name>A0A1G8SKB4_9ACTN</name>
<feature type="domain" description="SnoaL-like" evidence="1">
    <location>
        <begin position="7"/>
        <end position="123"/>
    </location>
</feature>
<organism evidence="2 3">
    <name type="scientific">Nonomuraea maritima</name>
    <dbReference type="NCBI Taxonomy" id="683260"/>
    <lineage>
        <taxon>Bacteria</taxon>
        <taxon>Bacillati</taxon>
        <taxon>Actinomycetota</taxon>
        <taxon>Actinomycetes</taxon>
        <taxon>Streptosporangiales</taxon>
        <taxon>Streptosporangiaceae</taxon>
        <taxon>Nonomuraea</taxon>
    </lineage>
</organism>
<evidence type="ECO:0000313" key="2">
    <source>
        <dbReference type="EMBL" id="SDJ29647.1"/>
    </source>
</evidence>
<gene>
    <name evidence="2" type="ORF">SAMN05421874_101352</name>
</gene>
<reference evidence="2 3" key="1">
    <citation type="submission" date="2016-10" db="EMBL/GenBank/DDBJ databases">
        <authorList>
            <person name="de Groot N.N."/>
        </authorList>
    </citation>
    <scope>NUCLEOTIDE SEQUENCE [LARGE SCALE GENOMIC DNA]</scope>
    <source>
        <strain evidence="2 3">CGMCC 4.5681</strain>
    </source>
</reference>
<evidence type="ECO:0000313" key="3">
    <source>
        <dbReference type="Proteomes" id="UP000198683"/>
    </source>
</evidence>
<dbReference type="RefSeq" id="WP_090758811.1">
    <property type="nucleotide sequence ID" value="NZ_FNFB01000001.1"/>
</dbReference>
<accession>A0A1G8SKB4</accession>
<keyword evidence="3" id="KW-1185">Reference proteome</keyword>
<dbReference type="Gene3D" id="3.10.450.50">
    <property type="match status" value="1"/>
</dbReference>
<protein>
    <submittedName>
        <fullName evidence="2">SnoaL-like domain-containing protein</fullName>
    </submittedName>
</protein>
<dbReference type="InterPro" id="IPR032710">
    <property type="entry name" value="NTF2-like_dom_sf"/>
</dbReference>
<dbReference type="SUPFAM" id="SSF54427">
    <property type="entry name" value="NTF2-like"/>
    <property type="match status" value="1"/>
</dbReference>
<dbReference type="STRING" id="683260.SAMN05421874_101352"/>
<dbReference type="OrthoDB" id="4941530at2"/>
<dbReference type="Proteomes" id="UP000198683">
    <property type="component" value="Unassembled WGS sequence"/>
</dbReference>
<dbReference type="InterPro" id="IPR037401">
    <property type="entry name" value="SnoaL-like"/>
</dbReference>
<dbReference type="EMBL" id="FNFB01000001">
    <property type="protein sequence ID" value="SDJ29647.1"/>
    <property type="molecule type" value="Genomic_DNA"/>
</dbReference>
<sequence length="201" mass="23061">MTATDTATDAMRVLQVVTGERQARDRGWWEQLPAFYHPEAKIQTSWFNGSIPEYIERSKTMAAKDPSNHRLGQPVVRVNGDRAVAEAPMTIEFRGLLRGVEVDVTVYIRFLHRIERRDGHWRLLASNAVFERDTLTPTFPGAELTIDHADVADFRPSYRMLSLWLTERGHPVGSDRYGMDRPDEVNDLYRQVYGWAGLSVE</sequence>
<proteinExistence type="predicted"/>